<reference evidence="1" key="1">
    <citation type="journal article" date="2020" name="G3 (Bethesda)">
        <title>High-Quality Assemblies for Three Invasive Social Wasps from the &lt;i&gt;Vespula&lt;/i&gt; Genus.</title>
        <authorList>
            <person name="Harrop T.W.R."/>
            <person name="Guhlin J."/>
            <person name="McLaughlin G.M."/>
            <person name="Permina E."/>
            <person name="Stockwell P."/>
            <person name="Gilligan J."/>
            <person name="Le Lec M.F."/>
            <person name="Gruber M.A.M."/>
            <person name="Quinn O."/>
            <person name="Lovegrove M."/>
            <person name="Duncan E.J."/>
            <person name="Remnant E.J."/>
            <person name="Van Eeckhoven J."/>
            <person name="Graham B."/>
            <person name="Knapp R.A."/>
            <person name="Langford K.W."/>
            <person name="Kronenberg Z."/>
            <person name="Press M.O."/>
            <person name="Eacker S.M."/>
            <person name="Wilson-Rankin E.E."/>
            <person name="Purcell J."/>
            <person name="Lester P.J."/>
            <person name="Dearden P.K."/>
        </authorList>
    </citation>
    <scope>NUCLEOTIDE SEQUENCE</scope>
    <source>
        <strain evidence="1">Volc-1</strain>
    </source>
</reference>
<protein>
    <submittedName>
        <fullName evidence="1">Uncharacterized protein</fullName>
    </submittedName>
</protein>
<comment type="caution">
    <text evidence="1">The sequence shown here is derived from an EMBL/GenBank/DDBJ whole genome shotgun (WGS) entry which is preliminary data.</text>
</comment>
<evidence type="ECO:0000313" key="1">
    <source>
        <dbReference type="EMBL" id="KAF7429092.1"/>
    </source>
</evidence>
<proteinExistence type="predicted"/>
<dbReference type="Proteomes" id="UP000600918">
    <property type="component" value="Unassembled WGS sequence"/>
</dbReference>
<dbReference type="EMBL" id="JACSDY010000004">
    <property type="protein sequence ID" value="KAF7429092.1"/>
    <property type="molecule type" value="Genomic_DNA"/>
</dbReference>
<evidence type="ECO:0000313" key="2">
    <source>
        <dbReference type="Proteomes" id="UP000600918"/>
    </source>
</evidence>
<accession>A0A834P4V1</accession>
<organism evidence="1 2">
    <name type="scientific">Vespula pensylvanica</name>
    <name type="common">Western yellow jacket</name>
    <name type="synonym">Wasp</name>
    <dbReference type="NCBI Taxonomy" id="30213"/>
    <lineage>
        <taxon>Eukaryota</taxon>
        <taxon>Metazoa</taxon>
        <taxon>Ecdysozoa</taxon>
        <taxon>Arthropoda</taxon>
        <taxon>Hexapoda</taxon>
        <taxon>Insecta</taxon>
        <taxon>Pterygota</taxon>
        <taxon>Neoptera</taxon>
        <taxon>Endopterygota</taxon>
        <taxon>Hymenoptera</taxon>
        <taxon>Apocrita</taxon>
        <taxon>Aculeata</taxon>
        <taxon>Vespoidea</taxon>
        <taxon>Vespidae</taxon>
        <taxon>Vespinae</taxon>
        <taxon>Vespula</taxon>
    </lineage>
</organism>
<name>A0A834P4V1_VESPE</name>
<gene>
    <name evidence="1" type="ORF">H0235_005490</name>
</gene>
<sequence>MPVLEGGIAKKRGADRLGRKMRMRLCTASKESYTLLSKKRHFRRVRSSIVVSSRWLVDLHEPPSPFGN</sequence>
<dbReference type="AlphaFoldDB" id="A0A834P4V1"/>
<keyword evidence="2" id="KW-1185">Reference proteome</keyword>